<dbReference type="RefSeq" id="WP_169416766.1">
    <property type="nucleotide sequence ID" value="NZ_JABBFX010000001.1"/>
</dbReference>
<evidence type="ECO:0000313" key="2">
    <source>
        <dbReference type="EMBL" id="NML42563.1"/>
    </source>
</evidence>
<protein>
    <recommendedName>
        <fullName evidence="4">Glycosyltransferase family 2 protein</fullName>
    </recommendedName>
</protein>
<keyword evidence="3" id="KW-1185">Reference proteome</keyword>
<evidence type="ECO:0000313" key="3">
    <source>
        <dbReference type="Proteomes" id="UP000541185"/>
    </source>
</evidence>
<reference evidence="2 3" key="1">
    <citation type="submission" date="2020-04" db="EMBL/GenBank/DDBJ databases">
        <title>Ramlibacter sp. G-1-2-2 isolated from soil.</title>
        <authorList>
            <person name="Dahal R.H."/>
        </authorList>
    </citation>
    <scope>NUCLEOTIDE SEQUENCE [LARGE SCALE GENOMIC DNA]</scope>
    <source>
        <strain evidence="2 3">G-1-2-2</strain>
    </source>
</reference>
<accession>A0A848H1E4</accession>
<organism evidence="2 3">
    <name type="scientific">Ramlibacter agri</name>
    <dbReference type="NCBI Taxonomy" id="2728837"/>
    <lineage>
        <taxon>Bacteria</taxon>
        <taxon>Pseudomonadati</taxon>
        <taxon>Pseudomonadota</taxon>
        <taxon>Betaproteobacteria</taxon>
        <taxon>Burkholderiales</taxon>
        <taxon>Comamonadaceae</taxon>
        <taxon>Ramlibacter</taxon>
    </lineage>
</organism>
<evidence type="ECO:0008006" key="4">
    <source>
        <dbReference type="Google" id="ProtNLM"/>
    </source>
</evidence>
<dbReference type="EMBL" id="JABBFX010000001">
    <property type="protein sequence ID" value="NML42563.1"/>
    <property type="molecule type" value="Genomic_DNA"/>
</dbReference>
<evidence type="ECO:0000256" key="1">
    <source>
        <dbReference type="SAM" id="MobiDB-lite"/>
    </source>
</evidence>
<comment type="caution">
    <text evidence="2">The sequence shown here is derived from an EMBL/GenBank/DDBJ whole genome shotgun (WGS) entry which is preliminary data.</text>
</comment>
<dbReference type="Proteomes" id="UP000541185">
    <property type="component" value="Unassembled WGS sequence"/>
</dbReference>
<proteinExistence type="predicted"/>
<dbReference type="AlphaFoldDB" id="A0A848H1E4"/>
<name>A0A848H1E4_9BURK</name>
<feature type="region of interest" description="Disordered" evidence="1">
    <location>
        <begin position="226"/>
        <end position="245"/>
    </location>
</feature>
<sequence>MAAVVPAAPVVKFLVLALFYGDHPELALRCGRTLRALWNTGRVDLRVGLNEVSGRSRSVLEGLLPGVHFESADPQVYKNPMMRRLLAGYHGDATHMMWFDDDSCLLPGIDPAAWLQAVSTRTATVRGSLGSLYTQDVTEDQRNWVAQQPWSTGRPVPQQVLFNTGGWKVVPLALMRRFDWPFADLVHAGGDLALGLLLQQLGLEPEQFRVGLAINADGALRESNAPRRGITEPAHAGAHLWGPPR</sequence>
<gene>
    <name evidence="2" type="ORF">HHL11_02300</name>
</gene>